<dbReference type="EMBL" id="CP009620">
    <property type="protein sequence ID" value="AIW22791.1"/>
    <property type="molecule type" value="Genomic_DNA"/>
</dbReference>
<proteinExistence type="inferred from homology"/>
<dbReference type="KEGG" id="vcy:IX92_27455"/>
<evidence type="ECO:0000313" key="4">
    <source>
        <dbReference type="EMBL" id="AIW22791.1"/>
    </source>
</evidence>
<dbReference type="SUPFAM" id="SSF53474">
    <property type="entry name" value="alpha/beta-Hydrolases"/>
    <property type="match status" value="1"/>
</dbReference>
<protein>
    <recommendedName>
        <fullName evidence="3">Phospholipase/carboxylesterase/thioesterase domain-containing protein</fullName>
    </recommendedName>
</protein>
<dbReference type="InterPro" id="IPR029058">
    <property type="entry name" value="AB_hydrolase_fold"/>
</dbReference>
<dbReference type="Proteomes" id="UP000030081">
    <property type="component" value="Plasmid p319"/>
</dbReference>
<keyword evidence="4" id="KW-0614">Plasmid</keyword>
<geneLocation type="plasmid" evidence="4 5">
    <name>p319</name>
</geneLocation>
<gene>
    <name evidence="4" type="ORF">IX92_27455</name>
</gene>
<keyword evidence="5" id="KW-1185">Reference proteome</keyword>
<feature type="domain" description="Phospholipase/carboxylesterase/thioesterase" evidence="3">
    <location>
        <begin position="22"/>
        <end position="213"/>
    </location>
</feature>
<accession>A0AAN0W1N3</accession>
<dbReference type="InterPro" id="IPR003140">
    <property type="entry name" value="PLipase/COase/thioEstase"/>
</dbReference>
<evidence type="ECO:0000259" key="3">
    <source>
        <dbReference type="Pfam" id="PF02230"/>
    </source>
</evidence>
<organism evidence="4 5">
    <name type="scientific">Vibrio coralliilyticus</name>
    <dbReference type="NCBI Taxonomy" id="190893"/>
    <lineage>
        <taxon>Bacteria</taxon>
        <taxon>Pseudomonadati</taxon>
        <taxon>Pseudomonadota</taxon>
        <taxon>Gammaproteobacteria</taxon>
        <taxon>Vibrionales</taxon>
        <taxon>Vibrionaceae</taxon>
        <taxon>Vibrio</taxon>
    </lineage>
</organism>
<dbReference type="InterPro" id="IPR050565">
    <property type="entry name" value="LYPA1-2/EST-like"/>
</dbReference>
<keyword evidence="2" id="KW-0378">Hydrolase</keyword>
<dbReference type="Pfam" id="PF02230">
    <property type="entry name" value="Abhydrolase_2"/>
    <property type="match status" value="1"/>
</dbReference>
<sequence length="225" mass="24797">MLPLQTDIHPYTMCIEGAPLSDDNPVVILLHGRRQTADDMASLIDKLAIPEATYCLPRAPEATWYPRGFTRELDDNQPQLDQGLKVIDQILQALLSQGVNRQRIWLMGFSQGGCMAAEFVRRALQPLGGVIVFTGGLFGPQCPVAPVQKPVFEGMPLWLSGSHTDTWVPAKRITQTAAYFDQLGAHVHLEIAAERAHHVSQSEIEQARALITACYAPTHEEAAHV</sequence>
<evidence type="ECO:0000313" key="5">
    <source>
        <dbReference type="Proteomes" id="UP000030081"/>
    </source>
</evidence>
<dbReference type="PANTHER" id="PTHR10655:SF17">
    <property type="entry name" value="LYSOPHOSPHOLIPASE-LIKE PROTEIN 1"/>
    <property type="match status" value="1"/>
</dbReference>
<evidence type="ECO:0000256" key="1">
    <source>
        <dbReference type="ARBA" id="ARBA00006499"/>
    </source>
</evidence>
<dbReference type="PANTHER" id="PTHR10655">
    <property type="entry name" value="LYSOPHOSPHOLIPASE-RELATED"/>
    <property type="match status" value="1"/>
</dbReference>
<evidence type="ECO:0000256" key="2">
    <source>
        <dbReference type="ARBA" id="ARBA00022801"/>
    </source>
</evidence>
<comment type="similarity">
    <text evidence="1">Belongs to the AB hydrolase superfamily. AB hydrolase 2 family.</text>
</comment>
<name>A0AAN0W1N3_9VIBR</name>
<dbReference type="AlphaFoldDB" id="A0AAN0W1N3"/>
<dbReference type="GO" id="GO:0016787">
    <property type="term" value="F:hydrolase activity"/>
    <property type="evidence" value="ECO:0007669"/>
    <property type="project" value="UniProtKB-KW"/>
</dbReference>
<reference evidence="4 5" key="1">
    <citation type="submission" date="2014-10" db="EMBL/GenBank/DDBJ databases">
        <title>The Complete Genome Sequence for the Shellfish Pathogen Vibrio coralliilyticus RE98 Isolated from a Shellfish Hatchery.</title>
        <authorList>
            <person name="Richards G.P."/>
            <person name="Bono J.L."/>
            <person name="Watson M.A."/>
            <person name="Needleman D.S."/>
        </authorList>
    </citation>
    <scope>NUCLEOTIDE SEQUENCE [LARGE SCALE GENOMIC DNA]</scope>
    <source>
        <strain evidence="4 5">RE98</strain>
        <plasmid evidence="4 5">p319</plasmid>
    </source>
</reference>
<dbReference type="RefSeq" id="WP_043011670.1">
    <property type="nucleotide sequence ID" value="NZ_CP009620.1"/>
</dbReference>
<dbReference type="Gene3D" id="3.40.50.1820">
    <property type="entry name" value="alpha/beta hydrolase"/>
    <property type="match status" value="1"/>
</dbReference>